<evidence type="ECO:0000259" key="1">
    <source>
        <dbReference type="Pfam" id="PF00076"/>
    </source>
</evidence>
<keyword evidence="3" id="KW-1185">Reference proteome</keyword>
<accession>A0AAV0ZE17</accession>
<protein>
    <recommendedName>
        <fullName evidence="1">RRM domain-containing protein</fullName>
    </recommendedName>
</protein>
<dbReference type="GO" id="GO:0003723">
    <property type="term" value="F:RNA binding"/>
    <property type="evidence" value="ECO:0007669"/>
    <property type="project" value="InterPro"/>
</dbReference>
<dbReference type="AlphaFoldDB" id="A0AAV0ZE17"/>
<dbReference type="InterPro" id="IPR035979">
    <property type="entry name" value="RBD_domain_sf"/>
</dbReference>
<gene>
    <name evidence="2" type="ORF">VFH_II008800</name>
</gene>
<dbReference type="EMBL" id="OX451737">
    <property type="protein sequence ID" value="CAI8595924.1"/>
    <property type="molecule type" value="Genomic_DNA"/>
</dbReference>
<sequence>MYAIFKESGEIDEIIIPPKRDKRGNRFGFVRFFNVADERLMAIKLDNIIIGSRKIHANLPIFNREREYGRGLVKGKEQNEQETKGVAAVNTELPRRNNQRIHCGITKNYAQVVNNNYSKRSWGVMEQAKKIMFAHLEYNLEDADMERFHNAYIGVVENLGVTYNMQEYFNMEGFFGVKVTPMGEIYVFLRKAMKENWQP</sequence>
<dbReference type="Gene3D" id="3.30.70.330">
    <property type="match status" value="1"/>
</dbReference>
<feature type="domain" description="RRM" evidence="1">
    <location>
        <begin position="2"/>
        <end position="56"/>
    </location>
</feature>
<evidence type="ECO:0000313" key="2">
    <source>
        <dbReference type="EMBL" id="CAI8595924.1"/>
    </source>
</evidence>
<reference evidence="2 3" key="1">
    <citation type="submission" date="2023-01" db="EMBL/GenBank/DDBJ databases">
        <authorList>
            <person name="Kreplak J."/>
        </authorList>
    </citation>
    <scope>NUCLEOTIDE SEQUENCE [LARGE SCALE GENOMIC DNA]</scope>
</reference>
<organism evidence="2 3">
    <name type="scientific">Vicia faba</name>
    <name type="common">Broad bean</name>
    <name type="synonym">Faba vulgaris</name>
    <dbReference type="NCBI Taxonomy" id="3906"/>
    <lineage>
        <taxon>Eukaryota</taxon>
        <taxon>Viridiplantae</taxon>
        <taxon>Streptophyta</taxon>
        <taxon>Embryophyta</taxon>
        <taxon>Tracheophyta</taxon>
        <taxon>Spermatophyta</taxon>
        <taxon>Magnoliopsida</taxon>
        <taxon>eudicotyledons</taxon>
        <taxon>Gunneridae</taxon>
        <taxon>Pentapetalae</taxon>
        <taxon>rosids</taxon>
        <taxon>fabids</taxon>
        <taxon>Fabales</taxon>
        <taxon>Fabaceae</taxon>
        <taxon>Papilionoideae</taxon>
        <taxon>50 kb inversion clade</taxon>
        <taxon>NPAAA clade</taxon>
        <taxon>Hologalegina</taxon>
        <taxon>IRL clade</taxon>
        <taxon>Fabeae</taxon>
        <taxon>Vicia</taxon>
    </lineage>
</organism>
<evidence type="ECO:0000313" key="3">
    <source>
        <dbReference type="Proteomes" id="UP001157006"/>
    </source>
</evidence>
<dbReference type="InterPro" id="IPR012677">
    <property type="entry name" value="Nucleotide-bd_a/b_plait_sf"/>
</dbReference>
<proteinExistence type="predicted"/>
<dbReference type="SUPFAM" id="SSF54928">
    <property type="entry name" value="RNA-binding domain, RBD"/>
    <property type="match status" value="1"/>
</dbReference>
<dbReference type="InterPro" id="IPR000504">
    <property type="entry name" value="RRM_dom"/>
</dbReference>
<name>A0AAV0ZE17_VICFA</name>
<dbReference type="Pfam" id="PF00076">
    <property type="entry name" value="RRM_1"/>
    <property type="match status" value="1"/>
</dbReference>
<dbReference type="Proteomes" id="UP001157006">
    <property type="component" value="Chromosome 2"/>
</dbReference>